<evidence type="ECO:0000313" key="3">
    <source>
        <dbReference type="Proteomes" id="UP000268623"/>
    </source>
</evidence>
<gene>
    <name evidence="2" type="ORF">D1O30_02065</name>
</gene>
<evidence type="ECO:0000313" key="2">
    <source>
        <dbReference type="EMBL" id="RNJ48591.1"/>
    </source>
</evidence>
<dbReference type="PANTHER" id="PTHR33933">
    <property type="entry name" value="NUCLEOTIDYLTRANSFERASE"/>
    <property type="match status" value="1"/>
</dbReference>
<dbReference type="InterPro" id="IPR043519">
    <property type="entry name" value="NT_sf"/>
</dbReference>
<dbReference type="Proteomes" id="UP000268623">
    <property type="component" value="Unassembled WGS sequence"/>
</dbReference>
<sequence length="107" mass="11891">MTKPAPADPILARFRAALARTYGERLERAVLFGSRARGDARPDSDYDVAVFLREQESFWQESGRLAEIETDILYDTGAVINALPFSAGAYGARTPLMQELRRDGVDL</sequence>
<organism evidence="2 3">
    <name type="scientific">Methylocystis hirsuta</name>
    <dbReference type="NCBI Taxonomy" id="369798"/>
    <lineage>
        <taxon>Bacteria</taxon>
        <taxon>Pseudomonadati</taxon>
        <taxon>Pseudomonadota</taxon>
        <taxon>Alphaproteobacteria</taxon>
        <taxon>Hyphomicrobiales</taxon>
        <taxon>Methylocystaceae</taxon>
        <taxon>Methylocystis</taxon>
    </lineage>
</organism>
<keyword evidence="3" id="KW-1185">Reference proteome</keyword>
<keyword evidence="2" id="KW-0808">Transferase</keyword>
<comment type="caution">
    <text evidence="2">The sequence shown here is derived from an EMBL/GenBank/DDBJ whole genome shotgun (WGS) entry which is preliminary data.</text>
</comment>
<dbReference type="InterPro" id="IPR052548">
    <property type="entry name" value="Type_VII_TA_antitoxin"/>
</dbReference>
<dbReference type="CDD" id="cd05403">
    <property type="entry name" value="NT_KNTase_like"/>
    <property type="match status" value="1"/>
</dbReference>
<dbReference type="AlphaFoldDB" id="A0A3M9XKX7"/>
<dbReference type="RefSeq" id="WP_123174589.1">
    <property type="nucleotide sequence ID" value="NZ_QWDD01000001.1"/>
</dbReference>
<reference evidence="2 3" key="1">
    <citation type="submission" date="2018-08" db="EMBL/GenBank/DDBJ databases">
        <title>Genome sequence of Methylocystis hirsuta CSC1, a methanotroph able to accumulate PHAs.</title>
        <authorList>
            <person name="Bordel S."/>
            <person name="Rodriguez E."/>
            <person name="Gancedo J."/>
            <person name="Munoz R."/>
        </authorList>
    </citation>
    <scope>NUCLEOTIDE SEQUENCE [LARGE SCALE GENOMIC DNA]</scope>
    <source>
        <strain evidence="2 3">CSC1</strain>
    </source>
</reference>
<dbReference type="GO" id="GO:0016740">
    <property type="term" value="F:transferase activity"/>
    <property type="evidence" value="ECO:0007669"/>
    <property type="project" value="UniProtKB-KW"/>
</dbReference>
<dbReference type="PANTHER" id="PTHR33933:SF1">
    <property type="entry name" value="PROTEIN ADENYLYLTRANSFERASE MNTA-RELATED"/>
    <property type="match status" value="1"/>
</dbReference>
<feature type="domain" description="Polymerase beta nucleotidyltransferase" evidence="1">
    <location>
        <begin position="25"/>
        <end position="69"/>
    </location>
</feature>
<dbReference type="EMBL" id="QWDD01000001">
    <property type="protein sequence ID" value="RNJ48591.1"/>
    <property type="molecule type" value="Genomic_DNA"/>
</dbReference>
<dbReference type="Pfam" id="PF18765">
    <property type="entry name" value="Polbeta"/>
    <property type="match status" value="1"/>
</dbReference>
<proteinExistence type="predicted"/>
<name>A0A3M9XKX7_9HYPH</name>
<dbReference type="Gene3D" id="3.30.460.10">
    <property type="entry name" value="Beta Polymerase, domain 2"/>
    <property type="match status" value="1"/>
</dbReference>
<dbReference type="SUPFAM" id="SSF81301">
    <property type="entry name" value="Nucleotidyltransferase"/>
    <property type="match status" value="1"/>
</dbReference>
<accession>A0A3M9XKX7</accession>
<protein>
    <submittedName>
        <fullName evidence="2">Nucleotidyltransferase domain-containing protein</fullName>
    </submittedName>
</protein>
<dbReference type="InterPro" id="IPR041633">
    <property type="entry name" value="Polbeta"/>
</dbReference>
<dbReference type="OrthoDB" id="559450at2"/>
<evidence type="ECO:0000259" key="1">
    <source>
        <dbReference type="Pfam" id="PF18765"/>
    </source>
</evidence>